<dbReference type="AlphaFoldDB" id="A0A9P5NY20"/>
<sequence length="440" mass="48899">MEYSTTEPLPQAELSGASDGEAGAGPSNGLRRSSQRSSRSSSSVQSLGAFTDDDNAVSASSVPVSRNTTPEESINLAEGSSPIKHKTYGGFQALTWKEYRKDLNNFTPKCKYGRDLPHSFQDHINQMSLHTRMMPDMRVVFEAMIRENTAEDEPDAPAITLENEVDNEPTPLWEFHYTNEMWHGEGVPPPDIKSLVSCNCKGGCNPKSKTCACLKRQKEVTGDPTMEFAYDKNGRLKIPGFPVFECNDLCGCGPECQNRVVQHGRKVQVMIKKTEHKGWGVFAGGRKIPSHTFIGIYSGELLTDSEAHDRGVNYNKAGRTYLFDLDFHHQKTGPNWANQYTVDAYHAGNFTRFLNHSCDPNVRLYPCYINEGNIQKPLLVVFSRRDIEPGEEICFSYSGNGDVEGDDKEGKRDKVYGACKCGAKNCTGIIFRPPPSLGQE</sequence>
<dbReference type="PANTHER" id="PTHR46223:SF3">
    <property type="entry name" value="HISTONE-LYSINE N-METHYLTRANSFERASE SET-23"/>
    <property type="match status" value="1"/>
</dbReference>
<evidence type="ECO:0000256" key="7">
    <source>
        <dbReference type="ARBA" id="ARBA00022833"/>
    </source>
</evidence>
<feature type="compositionally biased region" description="Low complexity" evidence="8">
    <location>
        <begin position="31"/>
        <end position="46"/>
    </location>
</feature>
<keyword evidence="6" id="KW-0479">Metal-binding</keyword>
<evidence type="ECO:0000256" key="3">
    <source>
        <dbReference type="ARBA" id="ARBA00022603"/>
    </source>
</evidence>
<reference evidence="12" key="1">
    <citation type="submission" date="2020-11" db="EMBL/GenBank/DDBJ databases">
        <authorList>
            <consortium name="DOE Joint Genome Institute"/>
            <person name="Ahrendt S."/>
            <person name="Riley R."/>
            <person name="Andreopoulos W."/>
            <person name="LaButti K."/>
            <person name="Pangilinan J."/>
            <person name="Ruiz-duenas F.J."/>
            <person name="Barrasa J.M."/>
            <person name="Sanchez-Garcia M."/>
            <person name="Camarero S."/>
            <person name="Miyauchi S."/>
            <person name="Serrano A."/>
            <person name="Linde D."/>
            <person name="Babiker R."/>
            <person name="Drula E."/>
            <person name="Ayuso-Fernandez I."/>
            <person name="Pacheco R."/>
            <person name="Padilla G."/>
            <person name="Ferreira P."/>
            <person name="Barriuso J."/>
            <person name="Kellner H."/>
            <person name="Castanera R."/>
            <person name="Alfaro M."/>
            <person name="Ramirez L."/>
            <person name="Pisabarro A.G."/>
            <person name="Kuo A."/>
            <person name="Tritt A."/>
            <person name="Lipzen A."/>
            <person name="He G."/>
            <person name="Yan M."/>
            <person name="Ng V."/>
            <person name="Cullen D."/>
            <person name="Martin F."/>
            <person name="Rosso M.-N."/>
            <person name="Henrissat B."/>
            <person name="Hibbett D."/>
            <person name="Martinez A.T."/>
            <person name="Grigoriev I.V."/>
        </authorList>
    </citation>
    <scope>NUCLEOTIDE SEQUENCE</scope>
    <source>
        <strain evidence="12">AH 44721</strain>
    </source>
</reference>
<evidence type="ECO:0000313" key="12">
    <source>
        <dbReference type="EMBL" id="KAF8908214.1"/>
    </source>
</evidence>
<dbReference type="GO" id="GO:0005634">
    <property type="term" value="C:nucleus"/>
    <property type="evidence" value="ECO:0007669"/>
    <property type="project" value="InterPro"/>
</dbReference>
<evidence type="ECO:0000256" key="2">
    <source>
        <dbReference type="ARBA" id="ARBA00022454"/>
    </source>
</evidence>
<dbReference type="Gene3D" id="2.170.270.10">
    <property type="entry name" value="SET domain"/>
    <property type="match status" value="1"/>
</dbReference>
<dbReference type="EMBL" id="JADNYJ010000012">
    <property type="protein sequence ID" value="KAF8908214.1"/>
    <property type="molecule type" value="Genomic_DNA"/>
</dbReference>
<feature type="domain" description="SET" evidence="9">
    <location>
        <begin position="267"/>
        <end position="398"/>
    </location>
</feature>
<comment type="caution">
    <text evidence="12">The sequence shown here is derived from an EMBL/GenBank/DDBJ whole genome shotgun (WGS) entry which is preliminary data.</text>
</comment>
<dbReference type="PROSITE" id="PS50280">
    <property type="entry name" value="SET"/>
    <property type="match status" value="1"/>
</dbReference>
<dbReference type="PROSITE" id="PS50868">
    <property type="entry name" value="POST_SET"/>
    <property type="match status" value="1"/>
</dbReference>
<dbReference type="PROSITE" id="PS50867">
    <property type="entry name" value="PRE_SET"/>
    <property type="match status" value="1"/>
</dbReference>
<evidence type="ECO:0000256" key="1">
    <source>
        <dbReference type="ARBA" id="ARBA00004286"/>
    </source>
</evidence>
<keyword evidence="7" id="KW-0862">Zinc</keyword>
<dbReference type="OrthoDB" id="308383at2759"/>
<dbReference type="Proteomes" id="UP000724874">
    <property type="component" value="Unassembled WGS sequence"/>
</dbReference>
<evidence type="ECO:0000256" key="5">
    <source>
        <dbReference type="ARBA" id="ARBA00022691"/>
    </source>
</evidence>
<evidence type="ECO:0000259" key="9">
    <source>
        <dbReference type="PROSITE" id="PS50280"/>
    </source>
</evidence>
<accession>A0A9P5NY20</accession>
<evidence type="ECO:0000256" key="6">
    <source>
        <dbReference type="ARBA" id="ARBA00022723"/>
    </source>
</evidence>
<keyword evidence="2" id="KW-0158">Chromosome</keyword>
<dbReference type="InterPro" id="IPR046341">
    <property type="entry name" value="SET_dom_sf"/>
</dbReference>
<evidence type="ECO:0000259" key="11">
    <source>
        <dbReference type="PROSITE" id="PS50868"/>
    </source>
</evidence>
<evidence type="ECO:0000256" key="4">
    <source>
        <dbReference type="ARBA" id="ARBA00022679"/>
    </source>
</evidence>
<protein>
    <recommendedName>
        <fullName evidence="14">Histone-lysine N-methyltransferase</fullName>
    </recommendedName>
</protein>
<dbReference type="Pfam" id="PF00856">
    <property type="entry name" value="SET"/>
    <property type="match status" value="1"/>
</dbReference>
<dbReference type="InterPro" id="IPR050973">
    <property type="entry name" value="H3K9_Histone-Lys_N-MTase"/>
</dbReference>
<evidence type="ECO:0008006" key="14">
    <source>
        <dbReference type="Google" id="ProtNLM"/>
    </source>
</evidence>
<evidence type="ECO:0000256" key="8">
    <source>
        <dbReference type="SAM" id="MobiDB-lite"/>
    </source>
</evidence>
<dbReference type="GO" id="GO:0005694">
    <property type="term" value="C:chromosome"/>
    <property type="evidence" value="ECO:0007669"/>
    <property type="project" value="UniProtKB-SubCell"/>
</dbReference>
<proteinExistence type="predicted"/>
<dbReference type="Pfam" id="PF05033">
    <property type="entry name" value="Pre-SET"/>
    <property type="match status" value="1"/>
</dbReference>
<keyword evidence="13" id="KW-1185">Reference proteome</keyword>
<dbReference type="SUPFAM" id="SSF82199">
    <property type="entry name" value="SET domain"/>
    <property type="match status" value="1"/>
</dbReference>
<keyword evidence="5" id="KW-0949">S-adenosyl-L-methionine</keyword>
<evidence type="ECO:0000313" key="13">
    <source>
        <dbReference type="Proteomes" id="UP000724874"/>
    </source>
</evidence>
<feature type="domain" description="Pre-SET" evidence="10">
    <location>
        <begin position="196"/>
        <end position="264"/>
    </location>
</feature>
<comment type="subcellular location">
    <subcellularLocation>
        <location evidence="1">Chromosome</location>
    </subcellularLocation>
</comment>
<dbReference type="PANTHER" id="PTHR46223">
    <property type="entry name" value="HISTONE-LYSINE N-METHYLTRANSFERASE SUV39H"/>
    <property type="match status" value="1"/>
</dbReference>
<dbReference type="InterPro" id="IPR007728">
    <property type="entry name" value="Pre-SET_dom"/>
</dbReference>
<evidence type="ECO:0000259" key="10">
    <source>
        <dbReference type="PROSITE" id="PS50867"/>
    </source>
</evidence>
<dbReference type="GO" id="GO:0008270">
    <property type="term" value="F:zinc ion binding"/>
    <property type="evidence" value="ECO:0007669"/>
    <property type="project" value="InterPro"/>
</dbReference>
<dbReference type="InterPro" id="IPR003616">
    <property type="entry name" value="Post-SET_dom"/>
</dbReference>
<dbReference type="SMART" id="SM00468">
    <property type="entry name" value="PreSET"/>
    <property type="match status" value="1"/>
</dbReference>
<dbReference type="SMART" id="SM00317">
    <property type="entry name" value="SET"/>
    <property type="match status" value="1"/>
</dbReference>
<feature type="domain" description="Post-SET" evidence="11">
    <location>
        <begin position="419"/>
        <end position="431"/>
    </location>
</feature>
<keyword evidence="4" id="KW-0808">Transferase</keyword>
<feature type="compositionally biased region" description="Polar residues" evidence="8">
    <location>
        <begin position="57"/>
        <end position="72"/>
    </location>
</feature>
<feature type="region of interest" description="Disordered" evidence="8">
    <location>
        <begin position="1"/>
        <end position="80"/>
    </location>
</feature>
<gene>
    <name evidence="12" type="ORF">CPB84DRAFT_1870809</name>
</gene>
<dbReference type="InterPro" id="IPR001214">
    <property type="entry name" value="SET_dom"/>
</dbReference>
<dbReference type="GO" id="GO:0032259">
    <property type="term" value="P:methylation"/>
    <property type="evidence" value="ECO:0007669"/>
    <property type="project" value="UniProtKB-KW"/>
</dbReference>
<organism evidence="12 13">
    <name type="scientific">Gymnopilus junonius</name>
    <name type="common">Spectacular rustgill mushroom</name>
    <name type="synonym">Gymnopilus spectabilis subsp. junonius</name>
    <dbReference type="NCBI Taxonomy" id="109634"/>
    <lineage>
        <taxon>Eukaryota</taxon>
        <taxon>Fungi</taxon>
        <taxon>Dikarya</taxon>
        <taxon>Basidiomycota</taxon>
        <taxon>Agaricomycotina</taxon>
        <taxon>Agaricomycetes</taxon>
        <taxon>Agaricomycetidae</taxon>
        <taxon>Agaricales</taxon>
        <taxon>Agaricineae</taxon>
        <taxon>Hymenogastraceae</taxon>
        <taxon>Gymnopilus</taxon>
    </lineage>
</organism>
<name>A0A9P5NY20_GYMJU</name>
<dbReference type="GO" id="GO:0042054">
    <property type="term" value="F:histone methyltransferase activity"/>
    <property type="evidence" value="ECO:0007669"/>
    <property type="project" value="InterPro"/>
</dbReference>
<keyword evidence="3" id="KW-0489">Methyltransferase</keyword>